<evidence type="ECO:0000256" key="8">
    <source>
        <dbReference type="ARBA" id="ARBA00048027"/>
    </source>
</evidence>
<dbReference type="Pfam" id="PF02881">
    <property type="entry name" value="SRP54_N"/>
    <property type="match status" value="1"/>
</dbReference>
<dbReference type="FunFam" id="1.20.120.140:FF:000002">
    <property type="entry name" value="Signal recognition particle receptor FtsY"/>
    <property type="match status" value="1"/>
</dbReference>
<dbReference type="CDD" id="cd17874">
    <property type="entry name" value="FtsY"/>
    <property type="match status" value="1"/>
</dbReference>
<evidence type="ECO:0000313" key="12">
    <source>
        <dbReference type="EMBL" id="CAA9537670.1"/>
    </source>
</evidence>
<dbReference type="GO" id="GO:0005737">
    <property type="term" value="C:cytoplasm"/>
    <property type="evidence" value="ECO:0007669"/>
    <property type="project" value="UniProtKB-SubCell"/>
</dbReference>
<keyword evidence="5 10" id="KW-0342">GTP-binding</keyword>
<comment type="similarity">
    <text evidence="10">Belongs to the GTP-binding SRP family. FtsY subfamily.</text>
</comment>
<feature type="domain" description="SRP54-type proteins GTP-binding" evidence="11">
    <location>
        <begin position="287"/>
        <end position="300"/>
    </location>
</feature>
<evidence type="ECO:0000256" key="9">
    <source>
        <dbReference type="ARBA" id="ARBA00053570"/>
    </source>
</evidence>
<dbReference type="NCBIfam" id="TIGR00064">
    <property type="entry name" value="ftsY"/>
    <property type="match status" value="1"/>
</dbReference>
<comment type="function">
    <text evidence="9">Involved in targeting and insertion of nascent membrane proteins into the cytoplasmic membrane. Acts as a receptor for the complex formed by the signal recognition particle (SRP) and the ribosome-nascent chain (RNC). Interaction with SRP-RNC leads to the transfer of the RNC complex to the Sec translocase for insertion into the membrane, the hydrolysis of GTP by both Ffh and FtsY, and the dissociation of the SRP-FtsY complex into the individual components.</text>
</comment>
<dbReference type="SMART" id="SM00382">
    <property type="entry name" value="AAA"/>
    <property type="match status" value="1"/>
</dbReference>
<dbReference type="Gene3D" id="3.40.50.300">
    <property type="entry name" value="P-loop containing nucleotide triphosphate hydrolases"/>
    <property type="match status" value="1"/>
</dbReference>
<dbReference type="GO" id="GO:0005525">
    <property type="term" value="F:GTP binding"/>
    <property type="evidence" value="ECO:0007669"/>
    <property type="project" value="UniProtKB-UniRule"/>
</dbReference>
<evidence type="ECO:0000256" key="5">
    <source>
        <dbReference type="ARBA" id="ARBA00023134"/>
    </source>
</evidence>
<dbReference type="SUPFAM" id="SSF52540">
    <property type="entry name" value="P-loop containing nucleoside triphosphate hydrolases"/>
    <property type="match status" value="1"/>
</dbReference>
<dbReference type="EC" id="3.6.5.4" evidence="10"/>
<dbReference type="GO" id="GO:0005886">
    <property type="term" value="C:plasma membrane"/>
    <property type="evidence" value="ECO:0007669"/>
    <property type="project" value="UniProtKB-SubCell"/>
</dbReference>
<dbReference type="InterPro" id="IPR042101">
    <property type="entry name" value="SRP54_N_sf"/>
</dbReference>
<dbReference type="InterPro" id="IPR003593">
    <property type="entry name" value="AAA+_ATPase"/>
</dbReference>
<proteinExistence type="inferred from homology"/>
<dbReference type="SMART" id="SM00963">
    <property type="entry name" value="SRP54_N"/>
    <property type="match status" value="1"/>
</dbReference>
<keyword evidence="1 10" id="KW-1003">Cell membrane</keyword>
<comment type="catalytic activity">
    <reaction evidence="8 10">
        <text>GTP + H2O = GDP + phosphate + H(+)</text>
        <dbReference type="Rhea" id="RHEA:19669"/>
        <dbReference type="ChEBI" id="CHEBI:15377"/>
        <dbReference type="ChEBI" id="CHEBI:15378"/>
        <dbReference type="ChEBI" id="CHEBI:37565"/>
        <dbReference type="ChEBI" id="CHEBI:43474"/>
        <dbReference type="ChEBI" id="CHEBI:58189"/>
        <dbReference type="EC" id="3.6.5.4"/>
    </reaction>
</comment>
<accession>A0A6J4U1M9</accession>
<organism evidence="12">
    <name type="scientific">uncultured Thermomicrobiales bacterium</name>
    <dbReference type="NCBI Taxonomy" id="1645740"/>
    <lineage>
        <taxon>Bacteria</taxon>
        <taxon>Pseudomonadati</taxon>
        <taxon>Thermomicrobiota</taxon>
        <taxon>Thermomicrobia</taxon>
        <taxon>Thermomicrobiales</taxon>
        <taxon>environmental samples</taxon>
    </lineage>
</organism>
<dbReference type="PANTHER" id="PTHR43134:SF1">
    <property type="entry name" value="SIGNAL RECOGNITION PARTICLE RECEPTOR SUBUNIT ALPHA"/>
    <property type="match status" value="1"/>
</dbReference>
<sequence>MILKFFRRKSAPDAQLEQGLEKTRRGVFLEITRLFDRGVLDDDLYEELEMLLIQADVGWDVSQKLVAELRRRVERDRLVDPLAAREILREEMIQLLEGSMRNRTVKILQRGVPFVIMVVGVNGVGKTTSIAKLAAYHQGFGRSVMVAAGDTFRAAAIDQLTVWGERLGVPVIAHAQGGDPGAVVFDAMRAAHARNADVLILDTAGRLHTKHNLMAELGKLRGIVQKSVPDAPQETILVIDATTGQNGLVQAKEFSASVAITDILIAKLDGTAKGGIAFAVAKELGTPISYVGTGEKATDLAEFRPETYVDSLFFGQGEGF</sequence>
<comment type="caution">
    <text evidence="10">Lacks conserved residue(s) required for the propagation of feature annotation.</text>
</comment>
<dbReference type="GO" id="GO:0006614">
    <property type="term" value="P:SRP-dependent cotranslational protein targeting to membrane"/>
    <property type="evidence" value="ECO:0007669"/>
    <property type="project" value="InterPro"/>
</dbReference>
<evidence type="ECO:0000256" key="1">
    <source>
        <dbReference type="ARBA" id="ARBA00022475"/>
    </source>
</evidence>
<evidence type="ECO:0000256" key="4">
    <source>
        <dbReference type="ARBA" id="ARBA00022801"/>
    </source>
</evidence>
<feature type="binding site" evidence="10">
    <location>
        <begin position="120"/>
        <end position="127"/>
    </location>
    <ligand>
        <name>GTP</name>
        <dbReference type="ChEBI" id="CHEBI:37565"/>
    </ligand>
</feature>
<comment type="subcellular location">
    <subcellularLocation>
        <location evidence="10">Cell membrane</location>
        <topology evidence="10">Peripheral membrane protein</topology>
        <orientation evidence="10">Cytoplasmic side</orientation>
    </subcellularLocation>
    <subcellularLocation>
        <location evidence="10">Cytoplasm</location>
    </subcellularLocation>
</comment>
<keyword evidence="6 10" id="KW-0472">Membrane</keyword>
<dbReference type="SMART" id="SM00962">
    <property type="entry name" value="SRP54"/>
    <property type="match status" value="1"/>
</dbReference>
<name>A0A6J4U1M9_9BACT</name>
<keyword evidence="3 10" id="KW-0547">Nucleotide-binding</keyword>
<dbReference type="InterPro" id="IPR036225">
    <property type="entry name" value="SRP/SRP_N"/>
</dbReference>
<dbReference type="FunFam" id="3.40.50.300:FF:000053">
    <property type="entry name" value="Signal recognition particle receptor FtsY"/>
    <property type="match status" value="1"/>
</dbReference>
<evidence type="ECO:0000256" key="2">
    <source>
        <dbReference type="ARBA" id="ARBA00022490"/>
    </source>
</evidence>
<dbReference type="PANTHER" id="PTHR43134">
    <property type="entry name" value="SIGNAL RECOGNITION PARTICLE RECEPTOR SUBUNIT ALPHA"/>
    <property type="match status" value="1"/>
</dbReference>
<reference evidence="12" key="1">
    <citation type="submission" date="2020-02" db="EMBL/GenBank/DDBJ databases">
        <authorList>
            <person name="Meier V. D."/>
        </authorList>
    </citation>
    <scope>NUCLEOTIDE SEQUENCE</scope>
    <source>
        <strain evidence="12">AVDCRST_MAG59</strain>
    </source>
</reference>
<evidence type="ECO:0000256" key="3">
    <source>
        <dbReference type="ARBA" id="ARBA00022741"/>
    </source>
</evidence>
<dbReference type="InterPro" id="IPR000897">
    <property type="entry name" value="SRP54_GTPase_dom"/>
</dbReference>
<dbReference type="InterPro" id="IPR004390">
    <property type="entry name" value="SR_rcpt_FtsY"/>
</dbReference>
<evidence type="ECO:0000259" key="11">
    <source>
        <dbReference type="PROSITE" id="PS00300"/>
    </source>
</evidence>
<gene>
    <name evidence="10" type="primary">ftsY</name>
    <name evidence="12" type="ORF">AVDCRST_MAG59-485</name>
</gene>
<dbReference type="HAMAP" id="MF_00920">
    <property type="entry name" value="FtsY"/>
    <property type="match status" value="1"/>
</dbReference>
<dbReference type="GO" id="GO:0003924">
    <property type="term" value="F:GTPase activity"/>
    <property type="evidence" value="ECO:0007669"/>
    <property type="project" value="UniProtKB-UniRule"/>
</dbReference>
<dbReference type="InterPro" id="IPR013822">
    <property type="entry name" value="Signal_recog_particl_SRP54_hlx"/>
</dbReference>
<keyword evidence="2 10" id="KW-0963">Cytoplasm</keyword>
<feature type="binding site" evidence="10">
    <location>
        <begin position="202"/>
        <end position="206"/>
    </location>
    <ligand>
        <name>GTP</name>
        <dbReference type="ChEBI" id="CHEBI:37565"/>
    </ligand>
</feature>
<evidence type="ECO:0000256" key="6">
    <source>
        <dbReference type="ARBA" id="ARBA00023136"/>
    </source>
</evidence>
<dbReference type="Pfam" id="PF00448">
    <property type="entry name" value="SRP54"/>
    <property type="match status" value="1"/>
</dbReference>
<dbReference type="PROSITE" id="PS00300">
    <property type="entry name" value="SRP54"/>
    <property type="match status" value="1"/>
</dbReference>
<dbReference type="SUPFAM" id="SSF47364">
    <property type="entry name" value="Domain of the SRP/SRP receptor G-proteins"/>
    <property type="match status" value="1"/>
</dbReference>
<evidence type="ECO:0000256" key="10">
    <source>
        <dbReference type="HAMAP-Rule" id="MF_00920"/>
    </source>
</evidence>
<dbReference type="GO" id="GO:0005047">
    <property type="term" value="F:signal recognition particle binding"/>
    <property type="evidence" value="ECO:0007669"/>
    <property type="project" value="TreeGrafter"/>
</dbReference>
<keyword evidence="7 10" id="KW-0675">Receptor</keyword>
<dbReference type="AlphaFoldDB" id="A0A6J4U1M9"/>
<evidence type="ECO:0000256" key="7">
    <source>
        <dbReference type="ARBA" id="ARBA00023170"/>
    </source>
</evidence>
<protein>
    <recommendedName>
        <fullName evidence="10">Signal recognition particle receptor FtsY</fullName>
        <shortName evidence="10">SRP receptor</shortName>
        <ecNumber evidence="10">3.6.5.4</ecNumber>
    </recommendedName>
</protein>
<dbReference type="InterPro" id="IPR027417">
    <property type="entry name" value="P-loop_NTPase"/>
</dbReference>
<comment type="subunit">
    <text evidence="10">Part of the signal recognition particle protein translocation system, which is composed of SRP and FtsY.</text>
</comment>
<dbReference type="EMBL" id="CADCWF010000020">
    <property type="protein sequence ID" value="CAA9537670.1"/>
    <property type="molecule type" value="Genomic_DNA"/>
</dbReference>
<dbReference type="Gene3D" id="1.20.120.140">
    <property type="entry name" value="Signal recognition particle SRP54, nucleotide-binding domain"/>
    <property type="match status" value="1"/>
</dbReference>
<keyword evidence="4 10" id="KW-0378">Hydrolase</keyword>